<sequence length="368" mass="40704">MYEIDNLYGDSIDLKKAEKNEKGEYYGGEKALTLANGTLVNVKETVETFGVLVEYEGNYYVTYPGYLKFSKKNPSGVENTWQDVSERRQHSALGHFWYTLIPYYIILAILLAVGVMLLLLQMVKKFASLESTLLLWIPIGLFAASLLELIGYFTLGDDFIWWCSVDRQGFWPAFITMLPFMLALVIQLGSGVLYKRYQEKKYDVKLSWRSIFIGIAGVPIAIVILVILAICGMKNPVVQDVVSAILILASLAIGFLYALAKNRKVLGNRNGLFFTLFSFVYAAGAVIALIFLAVIIVKLILIVLMWLLAIAGCIFAIAFLSSSDSGSSGGGSSSTTVTYWEDADGNRHTNEADAKAANKRIAERKAGL</sequence>
<dbReference type="AlphaFoldDB" id="A0A9D9HVN9"/>
<accession>A0A9D9HVN9</accession>
<feature type="transmembrane region" description="Helical" evidence="1">
    <location>
        <begin position="206"/>
        <end position="230"/>
    </location>
</feature>
<keyword evidence="1" id="KW-0472">Membrane</keyword>
<feature type="transmembrane region" description="Helical" evidence="1">
    <location>
        <begin position="101"/>
        <end position="120"/>
    </location>
</feature>
<reference evidence="2" key="1">
    <citation type="submission" date="2020-10" db="EMBL/GenBank/DDBJ databases">
        <authorList>
            <person name="Gilroy R."/>
        </authorList>
    </citation>
    <scope>NUCLEOTIDE SEQUENCE</scope>
    <source>
        <strain evidence="2">G3-3990</strain>
    </source>
</reference>
<name>A0A9D9HVN9_9BACT</name>
<dbReference type="Proteomes" id="UP000823641">
    <property type="component" value="Unassembled WGS sequence"/>
</dbReference>
<comment type="caution">
    <text evidence="2">The sequence shown here is derived from an EMBL/GenBank/DDBJ whole genome shotgun (WGS) entry which is preliminary data.</text>
</comment>
<feature type="transmembrane region" description="Helical" evidence="1">
    <location>
        <begin position="132"/>
        <end position="153"/>
    </location>
</feature>
<evidence type="ECO:0000313" key="3">
    <source>
        <dbReference type="Proteomes" id="UP000823641"/>
    </source>
</evidence>
<feature type="transmembrane region" description="Helical" evidence="1">
    <location>
        <begin position="272"/>
        <end position="293"/>
    </location>
</feature>
<feature type="transmembrane region" description="Helical" evidence="1">
    <location>
        <begin position="299"/>
        <end position="320"/>
    </location>
</feature>
<evidence type="ECO:0000256" key="1">
    <source>
        <dbReference type="SAM" id="Phobius"/>
    </source>
</evidence>
<evidence type="ECO:0000313" key="2">
    <source>
        <dbReference type="EMBL" id="MBO8460616.1"/>
    </source>
</evidence>
<protein>
    <submittedName>
        <fullName evidence="2">Uncharacterized protein</fullName>
    </submittedName>
</protein>
<feature type="transmembrane region" description="Helical" evidence="1">
    <location>
        <begin position="242"/>
        <end position="260"/>
    </location>
</feature>
<organism evidence="2 3">
    <name type="scientific">Candidatus Gallipaludibacter merdavium</name>
    <dbReference type="NCBI Taxonomy" id="2840839"/>
    <lineage>
        <taxon>Bacteria</taxon>
        <taxon>Pseudomonadati</taxon>
        <taxon>Bacteroidota</taxon>
        <taxon>Bacteroidia</taxon>
        <taxon>Bacteroidales</taxon>
        <taxon>Candidatus Gallipaludibacter</taxon>
    </lineage>
</organism>
<keyword evidence="1" id="KW-0812">Transmembrane</keyword>
<dbReference type="EMBL" id="JADIMG010000092">
    <property type="protein sequence ID" value="MBO8460616.1"/>
    <property type="molecule type" value="Genomic_DNA"/>
</dbReference>
<proteinExistence type="predicted"/>
<gene>
    <name evidence="2" type="ORF">IAA73_09820</name>
</gene>
<reference evidence="2" key="2">
    <citation type="journal article" date="2021" name="PeerJ">
        <title>Extensive microbial diversity within the chicken gut microbiome revealed by metagenomics and culture.</title>
        <authorList>
            <person name="Gilroy R."/>
            <person name="Ravi A."/>
            <person name="Getino M."/>
            <person name="Pursley I."/>
            <person name="Horton D.L."/>
            <person name="Alikhan N.F."/>
            <person name="Baker D."/>
            <person name="Gharbi K."/>
            <person name="Hall N."/>
            <person name="Watson M."/>
            <person name="Adriaenssens E.M."/>
            <person name="Foster-Nyarko E."/>
            <person name="Jarju S."/>
            <person name="Secka A."/>
            <person name="Antonio M."/>
            <person name="Oren A."/>
            <person name="Chaudhuri R.R."/>
            <person name="La Ragione R."/>
            <person name="Hildebrand F."/>
            <person name="Pallen M.J."/>
        </authorList>
    </citation>
    <scope>NUCLEOTIDE SEQUENCE</scope>
    <source>
        <strain evidence="2">G3-3990</strain>
    </source>
</reference>
<keyword evidence="1" id="KW-1133">Transmembrane helix</keyword>
<feature type="transmembrane region" description="Helical" evidence="1">
    <location>
        <begin position="173"/>
        <end position="194"/>
    </location>
</feature>